<evidence type="ECO:0000256" key="2">
    <source>
        <dbReference type="ARBA" id="ARBA00022472"/>
    </source>
</evidence>
<proteinExistence type="inferred from homology"/>
<sequence>MPNIEYLRSCGISLSQIVFYVFRYPRFFLQKAERIKQFVKRSDDMGIDRKSNMFFIAIRTLSSMSEEKWEQKFKLFRKLGFSEDDILSTFRRTPRVYCIRREDQGNH</sequence>
<accession>A0A6A3ANJ3</accession>
<dbReference type="Gene3D" id="1.25.70.10">
    <property type="entry name" value="Transcription termination factor 3, mitochondrial"/>
    <property type="match status" value="1"/>
</dbReference>
<comment type="caution">
    <text evidence="4">The sequence shown here is derived from an EMBL/GenBank/DDBJ whole genome shotgun (WGS) entry which is preliminary data.</text>
</comment>
<keyword evidence="5" id="KW-1185">Reference proteome</keyword>
<dbReference type="Proteomes" id="UP000436088">
    <property type="component" value="Unassembled WGS sequence"/>
</dbReference>
<gene>
    <name evidence="4" type="ORF">F3Y22_tig00110457pilonHSYRG00176</name>
</gene>
<name>A0A6A3ANJ3_HIBSY</name>
<keyword evidence="3" id="KW-0809">Transit peptide</keyword>
<evidence type="ECO:0000256" key="1">
    <source>
        <dbReference type="ARBA" id="ARBA00007692"/>
    </source>
</evidence>
<dbReference type="EMBL" id="VEPZ02000993">
    <property type="protein sequence ID" value="KAE8704422.1"/>
    <property type="molecule type" value="Genomic_DNA"/>
</dbReference>
<keyword evidence="2" id="KW-0806">Transcription termination</keyword>
<keyword evidence="2" id="KW-0805">Transcription regulation</keyword>
<protein>
    <recommendedName>
        <fullName evidence="6">Mitochondrial transcription termination factor family protein</fullName>
    </recommendedName>
</protein>
<dbReference type="PANTHER" id="PTHR13068">
    <property type="entry name" value="CGI-12 PROTEIN-RELATED"/>
    <property type="match status" value="1"/>
</dbReference>
<keyword evidence="2" id="KW-0804">Transcription</keyword>
<evidence type="ECO:0000313" key="5">
    <source>
        <dbReference type="Proteomes" id="UP000436088"/>
    </source>
</evidence>
<evidence type="ECO:0000256" key="3">
    <source>
        <dbReference type="ARBA" id="ARBA00022946"/>
    </source>
</evidence>
<evidence type="ECO:0008006" key="6">
    <source>
        <dbReference type="Google" id="ProtNLM"/>
    </source>
</evidence>
<dbReference type="Pfam" id="PF02536">
    <property type="entry name" value="mTERF"/>
    <property type="match status" value="1"/>
</dbReference>
<evidence type="ECO:0000313" key="4">
    <source>
        <dbReference type="EMBL" id="KAE8704422.1"/>
    </source>
</evidence>
<organism evidence="4 5">
    <name type="scientific">Hibiscus syriacus</name>
    <name type="common">Rose of Sharon</name>
    <dbReference type="NCBI Taxonomy" id="106335"/>
    <lineage>
        <taxon>Eukaryota</taxon>
        <taxon>Viridiplantae</taxon>
        <taxon>Streptophyta</taxon>
        <taxon>Embryophyta</taxon>
        <taxon>Tracheophyta</taxon>
        <taxon>Spermatophyta</taxon>
        <taxon>Magnoliopsida</taxon>
        <taxon>eudicotyledons</taxon>
        <taxon>Gunneridae</taxon>
        <taxon>Pentapetalae</taxon>
        <taxon>rosids</taxon>
        <taxon>malvids</taxon>
        <taxon>Malvales</taxon>
        <taxon>Malvaceae</taxon>
        <taxon>Malvoideae</taxon>
        <taxon>Hibiscus</taxon>
    </lineage>
</organism>
<dbReference type="AlphaFoldDB" id="A0A6A3ANJ3"/>
<dbReference type="PANTHER" id="PTHR13068:SF130">
    <property type="entry name" value="TRANSCRIPTION TERMINATION FACTOR MTERF6, CHLOROPLASTIC_MITOCHONDRIAL-LIKE"/>
    <property type="match status" value="1"/>
</dbReference>
<dbReference type="GO" id="GO:0003676">
    <property type="term" value="F:nucleic acid binding"/>
    <property type="evidence" value="ECO:0007669"/>
    <property type="project" value="InterPro"/>
</dbReference>
<dbReference type="InterPro" id="IPR038538">
    <property type="entry name" value="MTERF_sf"/>
</dbReference>
<reference evidence="4" key="1">
    <citation type="submission" date="2019-09" db="EMBL/GenBank/DDBJ databases">
        <title>Draft genome information of white flower Hibiscus syriacus.</title>
        <authorList>
            <person name="Kim Y.-M."/>
        </authorList>
    </citation>
    <scope>NUCLEOTIDE SEQUENCE [LARGE SCALE GENOMIC DNA]</scope>
    <source>
        <strain evidence="4">YM2019G1</strain>
    </source>
</reference>
<comment type="similarity">
    <text evidence="1">Belongs to the mTERF family.</text>
</comment>
<dbReference type="InterPro" id="IPR003690">
    <property type="entry name" value="MTERF"/>
</dbReference>
<dbReference type="GO" id="GO:0006353">
    <property type="term" value="P:DNA-templated transcription termination"/>
    <property type="evidence" value="ECO:0007669"/>
    <property type="project" value="UniProtKB-KW"/>
</dbReference>